<dbReference type="InterPro" id="IPR013249">
    <property type="entry name" value="RNA_pol_sigma70_r4_t2"/>
</dbReference>
<proteinExistence type="inferred from homology"/>
<name>A0A841BMU7_9ACTN</name>
<evidence type="ECO:0000313" key="8">
    <source>
        <dbReference type="Proteomes" id="UP000587527"/>
    </source>
</evidence>
<gene>
    <name evidence="7" type="ORF">F4553_002374</name>
</gene>
<protein>
    <submittedName>
        <fullName evidence="7">RNA polymerase sigma factor (Sigma-70 family)</fullName>
    </submittedName>
</protein>
<organism evidence="7 8">
    <name type="scientific">Allocatelliglobosispora scoriae</name>
    <dbReference type="NCBI Taxonomy" id="643052"/>
    <lineage>
        <taxon>Bacteria</taxon>
        <taxon>Bacillati</taxon>
        <taxon>Actinomycetota</taxon>
        <taxon>Actinomycetes</taxon>
        <taxon>Micromonosporales</taxon>
        <taxon>Micromonosporaceae</taxon>
        <taxon>Allocatelliglobosispora</taxon>
    </lineage>
</organism>
<reference evidence="7 8" key="1">
    <citation type="submission" date="2020-08" db="EMBL/GenBank/DDBJ databases">
        <title>Sequencing the genomes of 1000 actinobacteria strains.</title>
        <authorList>
            <person name="Klenk H.-P."/>
        </authorList>
    </citation>
    <scope>NUCLEOTIDE SEQUENCE [LARGE SCALE GENOMIC DNA]</scope>
    <source>
        <strain evidence="7 8">DSM 45362</strain>
    </source>
</reference>
<dbReference type="GO" id="GO:0003677">
    <property type="term" value="F:DNA binding"/>
    <property type="evidence" value="ECO:0007669"/>
    <property type="project" value="UniProtKB-KW"/>
</dbReference>
<dbReference type="PANTHER" id="PTHR43133:SF8">
    <property type="entry name" value="RNA POLYMERASE SIGMA FACTOR HI_1459-RELATED"/>
    <property type="match status" value="1"/>
</dbReference>
<evidence type="ECO:0000259" key="6">
    <source>
        <dbReference type="Pfam" id="PF08281"/>
    </source>
</evidence>
<dbReference type="SUPFAM" id="SSF88659">
    <property type="entry name" value="Sigma3 and sigma4 domains of RNA polymerase sigma factors"/>
    <property type="match status" value="1"/>
</dbReference>
<dbReference type="GO" id="GO:0016987">
    <property type="term" value="F:sigma factor activity"/>
    <property type="evidence" value="ECO:0007669"/>
    <property type="project" value="UniProtKB-KW"/>
</dbReference>
<dbReference type="NCBIfam" id="TIGR02937">
    <property type="entry name" value="sigma70-ECF"/>
    <property type="match status" value="1"/>
</dbReference>
<keyword evidence="2" id="KW-0805">Transcription regulation</keyword>
<accession>A0A841BMU7</accession>
<dbReference type="InterPro" id="IPR039425">
    <property type="entry name" value="RNA_pol_sigma-70-like"/>
</dbReference>
<keyword evidence="3" id="KW-0731">Sigma factor</keyword>
<comment type="caution">
    <text evidence="7">The sequence shown here is derived from an EMBL/GenBank/DDBJ whole genome shotgun (WGS) entry which is preliminary data.</text>
</comment>
<dbReference type="PANTHER" id="PTHR43133">
    <property type="entry name" value="RNA POLYMERASE ECF-TYPE SIGMA FACTO"/>
    <property type="match status" value="1"/>
</dbReference>
<dbReference type="Pfam" id="PF08281">
    <property type="entry name" value="Sigma70_r4_2"/>
    <property type="match status" value="1"/>
</dbReference>
<evidence type="ECO:0000313" key="7">
    <source>
        <dbReference type="EMBL" id="MBB5868995.1"/>
    </source>
</evidence>
<dbReference type="InterPro" id="IPR014284">
    <property type="entry name" value="RNA_pol_sigma-70_dom"/>
</dbReference>
<keyword evidence="8" id="KW-1185">Reference proteome</keyword>
<evidence type="ECO:0000256" key="3">
    <source>
        <dbReference type="ARBA" id="ARBA00023082"/>
    </source>
</evidence>
<dbReference type="EMBL" id="JACHMN010000002">
    <property type="protein sequence ID" value="MBB5868995.1"/>
    <property type="molecule type" value="Genomic_DNA"/>
</dbReference>
<keyword evidence="5" id="KW-0804">Transcription</keyword>
<dbReference type="GO" id="GO:0006352">
    <property type="term" value="P:DNA-templated transcription initiation"/>
    <property type="evidence" value="ECO:0007669"/>
    <property type="project" value="InterPro"/>
</dbReference>
<feature type="domain" description="RNA polymerase sigma factor 70 region 4 type 2" evidence="6">
    <location>
        <begin position="65"/>
        <end position="113"/>
    </location>
</feature>
<dbReference type="AlphaFoldDB" id="A0A841BMU7"/>
<evidence type="ECO:0000256" key="2">
    <source>
        <dbReference type="ARBA" id="ARBA00023015"/>
    </source>
</evidence>
<comment type="similarity">
    <text evidence="1">Belongs to the sigma-70 factor family. ECF subfamily.</text>
</comment>
<keyword evidence="4" id="KW-0238">DNA-binding</keyword>
<evidence type="ECO:0000256" key="5">
    <source>
        <dbReference type="ARBA" id="ARBA00023163"/>
    </source>
</evidence>
<evidence type="ECO:0000256" key="4">
    <source>
        <dbReference type="ARBA" id="ARBA00023125"/>
    </source>
</evidence>
<dbReference type="CDD" id="cd06171">
    <property type="entry name" value="Sigma70_r4"/>
    <property type="match status" value="1"/>
</dbReference>
<evidence type="ECO:0000256" key="1">
    <source>
        <dbReference type="ARBA" id="ARBA00010641"/>
    </source>
</evidence>
<sequence>MKRFAKLREADDQYRWLYSTAFNFVRRSWYRQRIQRRYLAVNSTELPDLPAPVQHDGTFAIDINSYLRRLKPHDREVLLLTVWEELTDAEIVERLGIKENAVRTRRHRAMRKLKDLLMRDGYTEFSHCLAFDETETSNA</sequence>
<dbReference type="InterPro" id="IPR013324">
    <property type="entry name" value="RNA_pol_sigma_r3/r4-like"/>
</dbReference>
<dbReference type="Gene3D" id="1.10.10.10">
    <property type="entry name" value="Winged helix-like DNA-binding domain superfamily/Winged helix DNA-binding domain"/>
    <property type="match status" value="1"/>
</dbReference>
<dbReference type="Proteomes" id="UP000587527">
    <property type="component" value="Unassembled WGS sequence"/>
</dbReference>
<dbReference type="InterPro" id="IPR036388">
    <property type="entry name" value="WH-like_DNA-bd_sf"/>
</dbReference>